<dbReference type="AlphaFoldDB" id="A0A4U6U8S9"/>
<dbReference type="PANTHER" id="PTHR21530:SF0">
    <property type="entry name" value="TRAB FAMILY PROTEIN"/>
    <property type="match status" value="1"/>
</dbReference>
<reference evidence="1" key="1">
    <citation type="submission" date="2019-03" db="EMBL/GenBank/DDBJ databases">
        <title>WGS assembly of Setaria viridis.</title>
        <authorList>
            <person name="Huang P."/>
            <person name="Jenkins J."/>
            <person name="Grimwood J."/>
            <person name="Barry K."/>
            <person name="Healey A."/>
            <person name="Mamidi S."/>
            <person name="Sreedasyam A."/>
            <person name="Shu S."/>
            <person name="Feldman M."/>
            <person name="Wu J."/>
            <person name="Yu Y."/>
            <person name="Chen C."/>
            <person name="Johnson J."/>
            <person name="Rokhsar D."/>
            <person name="Baxter I."/>
            <person name="Schmutz J."/>
            <person name="Brutnell T."/>
            <person name="Kellogg E."/>
        </authorList>
    </citation>
    <scope>NUCLEOTIDE SEQUENCE [LARGE SCALE GENOMIC DNA]</scope>
</reference>
<keyword evidence="2" id="KW-1185">Reference proteome</keyword>
<dbReference type="Proteomes" id="UP000298652">
    <property type="component" value="Chromosome 6"/>
</dbReference>
<evidence type="ECO:0000313" key="2">
    <source>
        <dbReference type="Proteomes" id="UP000298652"/>
    </source>
</evidence>
<sequence>MPLALDNGEFTGDCKFVMANGRAEVLAKRDRWRRARRWPVLSRRGRWWRSHAGELPQICCSGRKSAARHNHEWLLLQGGRRHLGGAGRRGTVVVEAAGHGTASVGEEDDGVKAGGEFFQNAPWLAGLVESGALVRLPRRRFGPVSAWRPPDFVEPEESVADVERFLRAVQLDDDKNLFRAARRVSEDLGAQLVLGDRPIEITLERAWKSLSWDQKTNIVISLFRGITSTTETPQDGKIAVSPYELYEKLSTSYPSLLQQPLKSHT</sequence>
<proteinExistence type="predicted"/>
<protein>
    <submittedName>
        <fullName evidence="1">Uncharacterized protein</fullName>
    </submittedName>
</protein>
<dbReference type="InterPro" id="IPR046345">
    <property type="entry name" value="TraB_PrgY-like"/>
</dbReference>
<evidence type="ECO:0000313" key="1">
    <source>
        <dbReference type="EMBL" id="TKW11582.1"/>
    </source>
</evidence>
<name>A0A4U6U8S9_SETVI</name>
<dbReference type="Gramene" id="TKW11582">
    <property type="protein sequence ID" value="TKW11582"/>
    <property type="gene ID" value="SEVIR_6G241600v2"/>
</dbReference>
<dbReference type="EMBL" id="CM016557">
    <property type="protein sequence ID" value="TKW11582.1"/>
    <property type="molecule type" value="Genomic_DNA"/>
</dbReference>
<dbReference type="PANTHER" id="PTHR21530">
    <property type="entry name" value="PHEROMONE SHUTDOWN PROTEIN"/>
    <property type="match status" value="1"/>
</dbReference>
<organism evidence="1 2">
    <name type="scientific">Setaria viridis</name>
    <name type="common">Green bristlegrass</name>
    <name type="synonym">Setaria italica subsp. viridis</name>
    <dbReference type="NCBI Taxonomy" id="4556"/>
    <lineage>
        <taxon>Eukaryota</taxon>
        <taxon>Viridiplantae</taxon>
        <taxon>Streptophyta</taxon>
        <taxon>Embryophyta</taxon>
        <taxon>Tracheophyta</taxon>
        <taxon>Spermatophyta</taxon>
        <taxon>Magnoliopsida</taxon>
        <taxon>Liliopsida</taxon>
        <taxon>Poales</taxon>
        <taxon>Poaceae</taxon>
        <taxon>PACMAD clade</taxon>
        <taxon>Panicoideae</taxon>
        <taxon>Panicodae</taxon>
        <taxon>Paniceae</taxon>
        <taxon>Cenchrinae</taxon>
        <taxon>Setaria</taxon>
    </lineage>
</organism>
<accession>A0A4U6U8S9</accession>
<gene>
    <name evidence="1" type="ORF">SEVIR_6G241600v2</name>
</gene>